<dbReference type="PROSITE" id="PS51257">
    <property type="entry name" value="PROKAR_LIPOPROTEIN"/>
    <property type="match status" value="1"/>
</dbReference>
<comment type="caution">
    <text evidence="1">The sequence shown here is derived from an EMBL/GenBank/DDBJ whole genome shotgun (WGS) entry which is preliminary data.</text>
</comment>
<protein>
    <recommendedName>
        <fullName evidence="3">Fibronectin type-III domain-containing protein</fullName>
    </recommendedName>
</protein>
<dbReference type="EMBL" id="QKLU01000001">
    <property type="protein sequence ID" value="PYF76653.1"/>
    <property type="molecule type" value="Genomic_DNA"/>
</dbReference>
<evidence type="ECO:0000313" key="1">
    <source>
        <dbReference type="EMBL" id="PYF76653.1"/>
    </source>
</evidence>
<evidence type="ECO:0008006" key="3">
    <source>
        <dbReference type="Google" id="ProtNLM"/>
    </source>
</evidence>
<dbReference type="AlphaFoldDB" id="A0A318UKR3"/>
<sequence length="330" mass="36662">MASIVKGCYLSNVTSMKKIYLFFLSICSLGLGCKEFIEPSLDDRKVILLAPSDGTETKDYTQIFWWENVEDALKYRLQVVSPGFNSTTKLIVDTLIKGNKFKYTLDPGSYQWRVRAENGSSRSAYTIAGLTVYPTSITEQQVQLSAPANNSLTNQSPVLFKWLKLFSADKYQIQIDADNTNFTSGTTLFLDKTTTNLEYAVSFTKDQAYQWRVKAYNGALESKWSAVQTINYDATPPPAVVLTAPANNVSSPKPVTLKWNASTGAKKYILFVYKGDVSIPYNSTFPLSQTALSYTFNLGNSGEKILWEVKAVDEAGNVSASGELRSFTIQ</sequence>
<dbReference type="Gene3D" id="2.60.40.10">
    <property type="entry name" value="Immunoglobulins"/>
    <property type="match status" value="3"/>
</dbReference>
<dbReference type="SUPFAM" id="SSF49265">
    <property type="entry name" value="Fibronectin type III"/>
    <property type="match status" value="1"/>
</dbReference>
<dbReference type="InterPro" id="IPR013783">
    <property type="entry name" value="Ig-like_fold"/>
</dbReference>
<proteinExistence type="predicted"/>
<keyword evidence="2" id="KW-1185">Reference proteome</keyword>
<evidence type="ECO:0000313" key="2">
    <source>
        <dbReference type="Proteomes" id="UP000248198"/>
    </source>
</evidence>
<organism evidence="1 2">
    <name type="scientific">Pedobacter nutrimenti</name>
    <dbReference type="NCBI Taxonomy" id="1241337"/>
    <lineage>
        <taxon>Bacteria</taxon>
        <taxon>Pseudomonadati</taxon>
        <taxon>Bacteroidota</taxon>
        <taxon>Sphingobacteriia</taxon>
        <taxon>Sphingobacteriales</taxon>
        <taxon>Sphingobacteriaceae</taxon>
        <taxon>Pedobacter</taxon>
    </lineage>
</organism>
<name>A0A318UKR3_9SPHI</name>
<reference evidence="1 2" key="1">
    <citation type="submission" date="2018-06" db="EMBL/GenBank/DDBJ databases">
        <title>Genomic Encyclopedia of Archaeal and Bacterial Type Strains, Phase II (KMG-II): from individual species to whole genera.</title>
        <authorList>
            <person name="Goeker M."/>
        </authorList>
    </citation>
    <scope>NUCLEOTIDE SEQUENCE [LARGE SCALE GENOMIC DNA]</scope>
    <source>
        <strain evidence="1 2">DSM 27372</strain>
    </source>
</reference>
<accession>A0A318UKR3</accession>
<gene>
    <name evidence="1" type="ORF">B0O44_101124</name>
</gene>
<dbReference type="Proteomes" id="UP000248198">
    <property type="component" value="Unassembled WGS sequence"/>
</dbReference>
<dbReference type="InterPro" id="IPR036116">
    <property type="entry name" value="FN3_sf"/>
</dbReference>